<dbReference type="PANTHER" id="PTHR19143">
    <property type="entry name" value="FIBRINOGEN/TENASCIN/ANGIOPOEITIN"/>
    <property type="match status" value="1"/>
</dbReference>
<dbReference type="InterPro" id="IPR002181">
    <property type="entry name" value="Fibrinogen_a/b/g_C_dom"/>
</dbReference>
<dbReference type="GO" id="GO:0005615">
    <property type="term" value="C:extracellular space"/>
    <property type="evidence" value="ECO:0007669"/>
    <property type="project" value="TreeGrafter"/>
</dbReference>
<reference evidence="3 4" key="1">
    <citation type="submission" date="2024-04" db="EMBL/GenBank/DDBJ databases">
        <authorList>
            <consortium name="Genoscope - CEA"/>
            <person name="William W."/>
        </authorList>
    </citation>
    <scope>NUCLEOTIDE SEQUENCE [LARGE SCALE GENOMIC DNA]</scope>
</reference>
<evidence type="ECO:0000313" key="3">
    <source>
        <dbReference type="EMBL" id="CAL1542727.1"/>
    </source>
</evidence>
<dbReference type="Pfam" id="PF00147">
    <property type="entry name" value="Fibrinogen_C"/>
    <property type="match status" value="1"/>
</dbReference>
<gene>
    <name evidence="3" type="ORF">GSLYS_00016261001</name>
</gene>
<dbReference type="SMART" id="SM00186">
    <property type="entry name" value="FBG"/>
    <property type="match status" value="1"/>
</dbReference>
<dbReference type="PROSITE" id="PS51406">
    <property type="entry name" value="FIBRINOGEN_C_2"/>
    <property type="match status" value="1"/>
</dbReference>
<keyword evidence="1" id="KW-1015">Disulfide bond</keyword>
<organism evidence="3 4">
    <name type="scientific">Lymnaea stagnalis</name>
    <name type="common">Great pond snail</name>
    <name type="synonym">Helix stagnalis</name>
    <dbReference type="NCBI Taxonomy" id="6523"/>
    <lineage>
        <taxon>Eukaryota</taxon>
        <taxon>Metazoa</taxon>
        <taxon>Spiralia</taxon>
        <taxon>Lophotrochozoa</taxon>
        <taxon>Mollusca</taxon>
        <taxon>Gastropoda</taxon>
        <taxon>Heterobranchia</taxon>
        <taxon>Euthyneura</taxon>
        <taxon>Panpulmonata</taxon>
        <taxon>Hygrophila</taxon>
        <taxon>Lymnaeoidea</taxon>
        <taxon>Lymnaeidae</taxon>
        <taxon>Lymnaea</taxon>
    </lineage>
</organism>
<dbReference type="InterPro" id="IPR014716">
    <property type="entry name" value="Fibrinogen_a/b/g_C_1"/>
</dbReference>
<name>A0AAV2IDI4_LYMST</name>
<accession>A0AAV2IDI4</accession>
<sequence length="182" mass="21136">MGQASQVYCESAGGWTVIQKRTQGNENFTRGWEYYAHGFGHPVRDYWIGNDVIHALTSQGKYELRIVMEDTFSETWEARYELFNISSKEDDYRLYVAGYQGNATDSLSASTRAQFSTYDRDSDSGSSHCARYNGGGWWYSQCHMSNLNGAFDIGMVWFHKEWKDWLQLRATTMMIRPRNIVR</sequence>
<feature type="domain" description="Fibrinogen C-terminal" evidence="2">
    <location>
        <begin position="1"/>
        <end position="179"/>
    </location>
</feature>
<dbReference type="PROSITE" id="PS00514">
    <property type="entry name" value="FIBRINOGEN_C_1"/>
    <property type="match status" value="1"/>
</dbReference>
<dbReference type="Proteomes" id="UP001497497">
    <property type="component" value="Unassembled WGS sequence"/>
</dbReference>
<dbReference type="InterPro" id="IPR020837">
    <property type="entry name" value="Fibrinogen_CS"/>
</dbReference>
<dbReference type="CDD" id="cd00087">
    <property type="entry name" value="FReD"/>
    <property type="match status" value="1"/>
</dbReference>
<evidence type="ECO:0000259" key="2">
    <source>
        <dbReference type="PROSITE" id="PS51406"/>
    </source>
</evidence>
<evidence type="ECO:0000256" key="1">
    <source>
        <dbReference type="ARBA" id="ARBA00023157"/>
    </source>
</evidence>
<evidence type="ECO:0000313" key="4">
    <source>
        <dbReference type="Proteomes" id="UP001497497"/>
    </source>
</evidence>
<keyword evidence="4" id="KW-1185">Reference proteome</keyword>
<dbReference type="InterPro" id="IPR036056">
    <property type="entry name" value="Fibrinogen-like_C"/>
</dbReference>
<proteinExistence type="predicted"/>
<dbReference type="SUPFAM" id="SSF56496">
    <property type="entry name" value="Fibrinogen C-terminal domain-like"/>
    <property type="match status" value="1"/>
</dbReference>
<comment type="caution">
    <text evidence="3">The sequence shown here is derived from an EMBL/GenBank/DDBJ whole genome shotgun (WGS) entry which is preliminary data.</text>
</comment>
<protein>
    <recommendedName>
        <fullName evidence="2">Fibrinogen C-terminal domain-containing protein</fullName>
    </recommendedName>
</protein>
<dbReference type="PANTHER" id="PTHR19143:SF459">
    <property type="entry name" value="FIBRINOGEN C-TERMINAL DOMAIN-CONTAINING PROTEIN"/>
    <property type="match status" value="1"/>
</dbReference>
<dbReference type="EMBL" id="CAXITT010000504">
    <property type="protein sequence ID" value="CAL1542727.1"/>
    <property type="molecule type" value="Genomic_DNA"/>
</dbReference>
<dbReference type="AlphaFoldDB" id="A0AAV2IDI4"/>
<dbReference type="Gene3D" id="3.90.215.10">
    <property type="entry name" value="Gamma Fibrinogen, chain A, domain 1"/>
    <property type="match status" value="1"/>
</dbReference>
<dbReference type="InterPro" id="IPR050373">
    <property type="entry name" value="Fibrinogen_C-term_domain"/>
</dbReference>